<accession>A0ABQ3VA88</accession>
<evidence type="ECO:0000259" key="1">
    <source>
        <dbReference type="Pfam" id="PF01370"/>
    </source>
</evidence>
<evidence type="ECO:0000313" key="3">
    <source>
        <dbReference type="Proteomes" id="UP000635565"/>
    </source>
</evidence>
<dbReference type="Proteomes" id="UP000635565">
    <property type="component" value="Unassembled WGS sequence"/>
</dbReference>
<dbReference type="PANTHER" id="PTHR48079:SF6">
    <property type="entry name" value="NAD(P)-BINDING DOMAIN-CONTAINING PROTEIN-RELATED"/>
    <property type="match status" value="1"/>
</dbReference>
<dbReference type="EMBL" id="BNJJ01000002">
    <property type="protein sequence ID" value="GHO82792.1"/>
    <property type="molecule type" value="Genomic_DNA"/>
</dbReference>
<dbReference type="Gene3D" id="3.40.50.720">
    <property type="entry name" value="NAD(P)-binding Rossmann-like Domain"/>
    <property type="match status" value="1"/>
</dbReference>
<dbReference type="InterPro" id="IPR051783">
    <property type="entry name" value="NAD(P)-dependent_oxidoreduct"/>
</dbReference>
<organism evidence="2 3">
    <name type="scientific">Dictyobacter formicarum</name>
    <dbReference type="NCBI Taxonomy" id="2778368"/>
    <lineage>
        <taxon>Bacteria</taxon>
        <taxon>Bacillati</taxon>
        <taxon>Chloroflexota</taxon>
        <taxon>Ktedonobacteria</taxon>
        <taxon>Ktedonobacterales</taxon>
        <taxon>Dictyobacteraceae</taxon>
        <taxon>Dictyobacter</taxon>
    </lineage>
</organism>
<dbReference type="PANTHER" id="PTHR48079">
    <property type="entry name" value="PROTEIN YEEZ"/>
    <property type="match status" value="1"/>
</dbReference>
<dbReference type="InterPro" id="IPR001509">
    <property type="entry name" value="Epimerase_deHydtase"/>
</dbReference>
<gene>
    <name evidence="2" type="ORF">KSZ_07980</name>
</gene>
<name>A0ABQ3VA88_9CHLR</name>
<dbReference type="RefSeq" id="WP_201360434.1">
    <property type="nucleotide sequence ID" value="NZ_BNJJ01000002.1"/>
</dbReference>
<proteinExistence type="predicted"/>
<keyword evidence="3" id="KW-1185">Reference proteome</keyword>
<sequence>MKVLVTGATGFLGKRLVELLVERGDEVRALALPQEDISNMEQKQRIEIVEGDITDPATVARATKGVQRIYHLAARTGPWGAAEEVYRSINVAGLANILHASHTHNIERLIHVSSTTVYGHHLQGLITEEHCYRAEDNPYSRSKIAGERLLADLSKDLQVPVVTIRPGWIYGPGDSASFGRLVAQIETRRAFLFGSGQNIVPIVYVDDVAQSLILAGDAGKHAIGQSYTIVNDQRVTQFEYLNTIAQALQVPSISQKVPLTLLMILGRSSEKLWKLAGRQTTSPPPITTYGITLLGCDQRFSIEKARRELGYQPAFDVQRGVAAGMQWYLASKYKHVYRLSKRTR</sequence>
<reference evidence="2 3" key="1">
    <citation type="journal article" date="2021" name="Int. J. Syst. Evol. Microbiol.">
        <title>Reticulibacter mediterranei gen. nov., sp. nov., within the new family Reticulibacteraceae fam. nov., and Ktedonospora formicarum gen. nov., sp. nov., Ktedonobacter robiniae sp. nov., Dictyobacter formicarum sp. nov. and Dictyobacter arantiisoli sp. nov., belonging to the class Ktedonobacteria.</title>
        <authorList>
            <person name="Yabe S."/>
            <person name="Zheng Y."/>
            <person name="Wang C.M."/>
            <person name="Sakai Y."/>
            <person name="Abe K."/>
            <person name="Yokota A."/>
            <person name="Donadio S."/>
            <person name="Cavaletti L."/>
            <person name="Monciardini P."/>
        </authorList>
    </citation>
    <scope>NUCLEOTIDE SEQUENCE [LARGE SCALE GENOMIC DNA]</scope>
    <source>
        <strain evidence="2 3">SOSP1-9</strain>
    </source>
</reference>
<comment type="caution">
    <text evidence="2">The sequence shown here is derived from an EMBL/GenBank/DDBJ whole genome shotgun (WGS) entry which is preliminary data.</text>
</comment>
<feature type="domain" description="NAD-dependent epimerase/dehydratase" evidence="1">
    <location>
        <begin position="3"/>
        <end position="220"/>
    </location>
</feature>
<dbReference type="InterPro" id="IPR036291">
    <property type="entry name" value="NAD(P)-bd_dom_sf"/>
</dbReference>
<dbReference type="SUPFAM" id="SSF51735">
    <property type="entry name" value="NAD(P)-binding Rossmann-fold domains"/>
    <property type="match status" value="1"/>
</dbReference>
<dbReference type="Pfam" id="PF01370">
    <property type="entry name" value="Epimerase"/>
    <property type="match status" value="1"/>
</dbReference>
<protein>
    <submittedName>
        <fullName evidence="2">3-beta hydroxysteroid dehydrogenase</fullName>
    </submittedName>
</protein>
<evidence type="ECO:0000313" key="2">
    <source>
        <dbReference type="EMBL" id="GHO82792.1"/>
    </source>
</evidence>